<sequence length="383" mass="43332">MEKLHPCSKTGMASQEKQIKNRWGPAAAYSQHAFPKTNNFDLIRLVAAMQVVFVHAVEHLNLPINGTLHAIIYNLPGVPIFFVISGFLISASYVRNDDIWNYLTNRALRIFPALWGCLAVSFLSAWLLGGISQSARIADIGLWFLAQSTFLQFYNPDFLRGYGIGVLNGSLWTIPVEIQFYILTPIVIYLYFRLRLAFTSLFIVFLGINSLNSFSFFDDHLPRLVAALIGVTFLPWLALFLIGVLIQLNYHRVRFLLEGRALWWIVGYTGMISLTLLLNIDISGNRLLLPWSVVLAFTTCSRAFTRKDTSQSLIGRNDISYGVYIYHMLAINAVISLGFVFNWWAMLLALGITLFCSTVSWAFIEEPALRLKPTSLRKSGRVD</sequence>
<reference evidence="3 4" key="1">
    <citation type="submission" date="2018-04" db="EMBL/GenBank/DDBJ databases">
        <title>Pararhodobacter oceanense sp. nov., isolated from marine intertidal sediment.</title>
        <authorList>
            <person name="Wang X.-L."/>
            <person name="Du Z.-J."/>
        </authorList>
    </citation>
    <scope>NUCLEOTIDE SEQUENCE [LARGE SCALE GENOMIC DNA]</scope>
    <source>
        <strain evidence="3 4">AM505</strain>
    </source>
</reference>
<feature type="transmembrane region" description="Helical" evidence="1">
    <location>
        <begin position="42"/>
        <end position="60"/>
    </location>
</feature>
<organism evidence="3 4">
    <name type="scientific">Pararhodobacter oceanensis</name>
    <dbReference type="NCBI Taxonomy" id="2172121"/>
    <lineage>
        <taxon>Bacteria</taxon>
        <taxon>Pseudomonadati</taxon>
        <taxon>Pseudomonadota</taxon>
        <taxon>Alphaproteobacteria</taxon>
        <taxon>Rhodobacterales</taxon>
        <taxon>Paracoccaceae</taxon>
        <taxon>Pararhodobacter</taxon>
    </lineage>
</organism>
<dbReference type="Pfam" id="PF01757">
    <property type="entry name" value="Acyl_transf_3"/>
    <property type="match status" value="1"/>
</dbReference>
<dbReference type="PANTHER" id="PTHR23028">
    <property type="entry name" value="ACETYLTRANSFERASE"/>
    <property type="match status" value="1"/>
</dbReference>
<dbReference type="OrthoDB" id="9796461at2"/>
<evidence type="ECO:0000256" key="1">
    <source>
        <dbReference type="SAM" id="Phobius"/>
    </source>
</evidence>
<name>A0A2T8HS43_9RHOB</name>
<feature type="transmembrane region" description="Helical" evidence="1">
    <location>
        <begin position="262"/>
        <end position="282"/>
    </location>
</feature>
<dbReference type="PANTHER" id="PTHR23028:SF53">
    <property type="entry name" value="ACYL_TRANSF_3 DOMAIN-CONTAINING PROTEIN"/>
    <property type="match status" value="1"/>
</dbReference>
<evidence type="ECO:0000259" key="2">
    <source>
        <dbReference type="Pfam" id="PF01757"/>
    </source>
</evidence>
<dbReference type="InterPro" id="IPR002656">
    <property type="entry name" value="Acyl_transf_3_dom"/>
</dbReference>
<dbReference type="GO" id="GO:0000271">
    <property type="term" value="P:polysaccharide biosynthetic process"/>
    <property type="evidence" value="ECO:0007669"/>
    <property type="project" value="TreeGrafter"/>
</dbReference>
<keyword evidence="1" id="KW-1133">Transmembrane helix</keyword>
<feature type="transmembrane region" description="Helical" evidence="1">
    <location>
        <begin position="199"/>
        <end position="217"/>
    </location>
</feature>
<proteinExistence type="predicted"/>
<keyword evidence="4" id="KW-1185">Reference proteome</keyword>
<feature type="transmembrane region" description="Helical" evidence="1">
    <location>
        <begin position="72"/>
        <end position="94"/>
    </location>
</feature>
<dbReference type="GO" id="GO:0016747">
    <property type="term" value="F:acyltransferase activity, transferring groups other than amino-acyl groups"/>
    <property type="evidence" value="ECO:0007669"/>
    <property type="project" value="InterPro"/>
</dbReference>
<feature type="transmembrane region" description="Helical" evidence="1">
    <location>
        <begin position="317"/>
        <end position="337"/>
    </location>
</feature>
<dbReference type="Proteomes" id="UP000245911">
    <property type="component" value="Unassembled WGS sequence"/>
</dbReference>
<feature type="transmembrane region" description="Helical" evidence="1">
    <location>
        <begin position="174"/>
        <end position="192"/>
    </location>
</feature>
<feature type="transmembrane region" description="Helical" evidence="1">
    <location>
        <begin position="343"/>
        <end position="364"/>
    </location>
</feature>
<keyword evidence="1" id="KW-0812">Transmembrane</keyword>
<dbReference type="RefSeq" id="WP_116559172.1">
    <property type="nucleotide sequence ID" value="NZ_QDKM01000006.1"/>
</dbReference>
<evidence type="ECO:0000313" key="4">
    <source>
        <dbReference type="Proteomes" id="UP000245911"/>
    </source>
</evidence>
<keyword evidence="1" id="KW-0472">Membrane</keyword>
<accession>A0A2T8HS43</accession>
<feature type="domain" description="Acyltransferase 3" evidence="2">
    <location>
        <begin position="39"/>
        <end position="360"/>
    </location>
</feature>
<feature type="transmembrane region" description="Helical" evidence="1">
    <location>
        <begin position="223"/>
        <end position="250"/>
    </location>
</feature>
<dbReference type="EMBL" id="QDKM01000006">
    <property type="protein sequence ID" value="PVH28251.1"/>
    <property type="molecule type" value="Genomic_DNA"/>
</dbReference>
<dbReference type="InterPro" id="IPR050879">
    <property type="entry name" value="Acyltransferase_3"/>
</dbReference>
<dbReference type="AlphaFoldDB" id="A0A2T8HS43"/>
<gene>
    <name evidence="3" type="ORF">DDE20_14235</name>
</gene>
<feature type="transmembrane region" description="Helical" evidence="1">
    <location>
        <begin position="106"/>
        <end position="128"/>
    </location>
</feature>
<evidence type="ECO:0000313" key="3">
    <source>
        <dbReference type="EMBL" id="PVH28251.1"/>
    </source>
</evidence>
<protein>
    <recommendedName>
        <fullName evidence="2">Acyltransferase 3 domain-containing protein</fullName>
    </recommendedName>
</protein>
<dbReference type="GO" id="GO:0016020">
    <property type="term" value="C:membrane"/>
    <property type="evidence" value="ECO:0007669"/>
    <property type="project" value="TreeGrafter"/>
</dbReference>
<comment type="caution">
    <text evidence="3">The sequence shown here is derived from an EMBL/GenBank/DDBJ whole genome shotgun (WGS) entry which is preliminary data.</text>
</comment>
<feature type="transmembrane region" description="Helical" evidence="1">
    <location>
        <begin position="288"/>
        <end position="305"/>
    </location>
</feature>